<evidence type="ECO:0000313" key="1">
    <source>
        <dbReference type="EMBL" id="TBU52965.1"/>
    </source>
</evidence>
<dbReference type="Proteomes" id="UP000292082">
    <property type="component" value="Unassembled WGS sequence"/>
</dbReference>
<dbReference type="EMBL" id="ML145230">
    <property type="protein sequence ID" value="TBU52965.1"/>
    <property type="molecule type" value="Genomic_DNA"/>
</dbReference>
<organism evidence="1 2">
    <name type="scientific">Dichomitus squalens</name>
    <dbReference type="NCBI Taxonomy" id="114155"/>
    <lineage>
        <taxon>Eukaryota</taxon>
        <taxon>Fungi</taxon>
        <taxon>Dikarya</taxon>
        <taxon>Basidiomycota</taxon>
        <taxon>Agaricomycotina</taxon>
        <taxon>Agaricomycetes</taxon>
        <taxon>Polyporales</taxon>
        <taxon>Polyporaceae</taxon>
        <taxon>Dichomitus</taxon>
    </lineage>
</organism>
<name>A0A4Q9PFJ0_9APHY</name>
<keyword evidence="2" id="KW-1185">Reference proteome</keyword>
<accession>A0A4Q9PFJ0</accession>
<evidence type="ECO:0000313" key="2">
    <source>
        <dbReference type="Proteomes" id="UP000292082"/>
    </source>
</evidence>
<protein>
    <submittedName>
        <fullName evidence="1">Uncharacterized protein</fullName>
    </submittedName>
</protein>
<proteinExistence type="predicted"/>
<gene>
    <name evidence="1" type="ORF">BD310DRAFT_939012</name>
</gene>
<reference evidence="1 2" key="1">
    <citation type="submission" date="2019-01" db="EMBL/GenBank/DDBJ databases">
        <title>Draft genome sequences of three monokaryotic isolates of the white-rot basidiomycete fungus Dichomitus squalens.</title>
        <authorList>
            <consortium name="DOE Joint Genome Institute"/>
            <person name="Lopez S.C."/>
            <person name="Andreopoulos B."/>
            <person name="Pangilinan J."/>
            <person name="Lipzen A."/>
            <person name="Riley R."/>
            <person name="Ahrendt S."/>
            <person name="Ng V."/>
            <person name="Barry K."/>
            <person name="Daum C."/>
            <person name="Grigoriev I.V."/>
            <person name="Hilden K.S."/>
            <person name="Makela M.R."/>
            <person name="de Vries R.P."/>
        </authorList>
    </citation>
    <scope>NUCLEOTIDE SEQUENCE [LARGE SCALE GENOMIC DNA]</scope>
    <source>
        <strain evidence="1 2">CBS 464.89</strain>
    </source>
</reference>
<sequence length="161" mass="17456">MRGASPALPVLANPARPSSNRALYRHAATHLVPQTRERTVTRMTSGGAVSAAFERIAYSLEHGRPVAHASRARRDLLQHAQACVCHQLRTGRNRATPWHAGNAQGTLEKSTTIAKVADDLAHSVRPQSPHRPRATALSFKSRATYTGIGCPAHFGDEQREG</sequence>
<dbReference type="AlphaFoldDB" id="A0A4Q9PFJ0"/>